<keyword evidence="5" id="KW-1185">Reference proteome</keyword>
<dbReference type="RefSeq" id="WP_184396252.1">
    <property type="nucleotide sequence ID" value="NZ_BAAAJD010000203.1"/>
</dbReference>
<evidence type="ECO:0000313" key="4">
    <source>
        <dbReference type="EMBL" id="MBB5434993.1"/>
    </source>
</evidence>
<dbReference type="PANTHER" id="PTHR21666:SF289">
    <property type="entry name" value="L-ALA--D-GLU ENDOPEPTIDASE"/>
    <property type="match status" value="1"/>
</dbReference>
<dbReference type="PANTHER" id="PTHR21666">
    <property type="entry name" value="PEPTIDASE-RELATED"/>
    <property type="match status" value="1"/>
</dbReference>
<evidence type="ECO:0000259" key="3">
    <source>
        <dbReference type="Pfam" id="PF01551"/>
    </source>
</evidence>
<dbReference type="CDD" id="cd12797">
    <property type="entry name" value="M23_peptidase"/>
    <property type="match status" value="1"/>
</dbReference>
<name>A0A7W8VGC0_9ACTN</name>
<accession>A0A7W8VGC0</accession>
<organism evidence="4 5">
    <name type="scientific">Nocardiopsis composta</name>
    <dbReference type="NCBI Taxonomy" id="157465"/>
    <lineage>
        <taxon>Bacteria</taxon>
        <taxon>Bacillati</taxon>
        <taxon>Actinomycetota</taxon>
        <taxon>Actinomycetes</taxon>
        <taxon>Streptosporangiales</taxon>
        <taxon>Nocardiopsidaceae</taxon>
        <taxon>Nocardiopsis</taxon>
    </lineage>
</organism>
<dbReference type="AlphaFoldDB" id="A0A7W8VGC0"/>
<evidence type="ECO:0000256" key="2">
    <source>
        <dbReference type="SAM" id="MobiDB-lite"/>
    </source>
</evidence>
<gene>
    <name evidence="4" type="ORF">HDA36_005077</name>
</gene>
<dbReference type="EMBL" id="JACHDB010000001">
    <property type="protein sequence ID" value="MBB5434993.1"/>
    <property type="molecule type" value="Genomic_DNA"/>
</dbReference>
<dbReference type="InterPro" id="IPR011055">
    <property type="entry name" value="Dup_hybrid_motif"/>
</dbReference>
<evidence type="ECO:0000313" key="5">
    <source>
        <dbReference type="Proteomes" id="UP000572635"/>
    </source>
</evidence>
<feature type="domain" description="M23ase beta-sheet core" evidence="3">
    <location>
        <begin position="75"/>
        <end position="168"/>
    </location>
</feature>
<dbReference type="Gene3D" id="2.70.70.10">
    <property type="entry name" value="Glucose Permease (Domain IIA)"/>
    <property type="match status" value="1"/>
</dbReference>
<dbReference type="InterPro" id="IPR050570">
    <property type="entry name" value="Cell_wall_metabolism_enzyme"/>
</dbReference>
<keyword evidence="1" id="KW-0732">Signal</keyword>
<dbReference type="Proteomes" id="UP000572635">
    <property type="component" value="Unassembled WGS sequence"/>
</dbReference>
<evidence type="ECO:0000256" key="1">
    <source>
        <dbReference type="ARBA" id="ARBA00022729"/>
    </source>
</evidence>
<dbReference type="SUPFAM" id="SSF51261">
    <property type="entry name" value="Duplicated hybrid motif"/>
    <property type="match status" value="1"/>
</dbReference>
<dbReference type="Pfam" id="PF01551">
    <property type="entry name" value="Peptidase_M23"/>
    <property type="match status" value="1"/>
</dbReference>
<proteinExistence type="predicted"/>
<sequence length="249" mass="25328">MRPTRLAGPCRPLRLRRLLRPVPAAALPLLAAVLLLACCRPHPAAADGQRWHWPLAGRPGVVRPFAPPPEPWLPGHRGVDLAAPAGAEVRAAGAGRVAFAGRIAGVGAVSVQHGALRTTYLPVVPSVARGDPVAAGDPLGTLDPGARHCPGRPCLHWGLRLGRDYLDPLGLLGLGAIRLLPPAGHSPAQLRAPPGREPGGRPSADAVPAGPPPLLSAPPDGSETAGYPAGRPGSSTAGRLGPPLSPTPP</sequence>
<keyword evidence="4" id="KW-0378">Hydrolase</keyword>
<dbReference type="InterPro" id="IPR016047">
    <property type="entry name" value="M23ase_b-sheet_dom"/>
</dbReference>
<protein>
    <submittedName>
        <fullName evidence="4">Murein DD-endopeptidase MepM/ murein hydrolase activator NlpD</fullName>
    </submittedName>
</protein>
<feature type="region of interest" description="Disordered" evidence="2">
    <location>
        <begin position="185"/>
        <end position="249"/>
    </location>
</feature>
<dbReference type="GO" id="GO:0004222">
    <property type="term" value="F:metalloendopeptidase activity"/>
    <property type="evidence" value="ECO:0007669"/>
    <property type="project" value="TreeGrafter"/>
</dbReference>
<reference evidence="4 5" key="1">
    <citation type="submission" date="2020-08" db="EMBL/GenBank/DDBJ databases">
        <title>Sequencing the genomes of 1000 actinobacteria strains.</title>
        <authorList>
            <person name="Klenk H.-P."/>
        </authorList>
    </citation>
    <scope>NUCLEOTIDE SEQUENCE [LARGE SCALE GENOMIC DNA]</scope>
    <source>
        <strain evidence="4 5">DSM 44551</strain>
    </source>
</reference>
<comment type="caution">
    <text evidence="4">The sequence shown here is derived from an EMBL/GenBank/DDBJ whole genome shotgun (WGS) entry which is preliminary data.</text>
</comment>